<proteinExistence type="predicted"/>
<name>A0AAV4TMH0_9ARAC</name>
<keyword evidence="2" id="KW-1185">Reference proteome</keyword>
<evidence type="ECO:0000313" key="2">
    <source>
        <dbReference type="Proteomes" id="UP001054837"/>
    </source>
</evidence>
<dbReference type="Proteomes" id="UP001054837">
    <property type="component" value="Unassembled WGS sequence"/>
</dbReference>
<dbReference type="AlphaFoldDB" id="A0AAV4TMH0"/>
<evidence type="ECO:0000313" key="1">
    <source>
        <dbReference type="EMBL" id="GIY46172.1"/>
    </source>
</evidence>
<organism evidence="1 2">
    <name type="scientific">Caerostris darwini</name>
    <dbReference type="NCBI Taxonomy" id="1538125"/>
    <lineage>
        <taxon>Eukaryota</taxon>
        <taxon>Metazoa</taxon>
        <taxon>Ecdysozoa</taxon>
        <taxon>Arthropoda</taxon>
        <taxon>Chelicerata</taxon>
        <taxon>Arachnida</taxon>
        <taxon>Araneae</taxon>
        <taxon>Araneomorphae</taxon>
        <taxon>Entelegynae</taxon>
        <taxon>Araneoidea</taxon>
        <taxon>Araneidae</taxon>
        <taxon>Caerostris</taxon>
    </lineage>
</organism>
<reference evidence="1 2" key="1">
    <citation type="submission" date="2021-06" db="EMBL/GenBank/DDBJ databases">
        <title>Caerostris darwini draft genome.</title>
        <authorList>
            <person name="Kono N."/>
            <person name="Arakawa K."/>
        </authorList>
    </citation>
    <scope>NUCLEOTIDE SEQUENCE [LARGE SCALE GENOMIC DNA]</scope>
</reference>
<dbReference type="EMBL" id="BPLQ01009717">
    <property type="protein sequence ID" value="GIY46172.1"/>
    <property type="molecule type" value="Genomic_DNA"/>
</dbReference>
<accession>A0AAV4TMH0</accession>
<gene>
    <name evidence="1" type="ORF">CDAR_570621</name>
</gene>
<comment type="caution">
    <text evidence="1">The sequence shown here is derived from an EMBL/GenBank/DDBJ whole genome shotgun (WGS) entry which is preliminary data.</text>
</comment>
<protein>
    <submittedName>
        <fullName evidence="1">Uncharacterized protein</fullName>
    </submittedName>
</protein>
<sequence>MNPEVICNSICSLENDIFDLENSILRFWNLLLKNSDSSETANYKQNIPIAQRNLNSVEEVLRSIGQCRITGSPKHSKSSGKQNMEVEFVLPNKRLTSKIQL</sequence>